<dbReference type="InterPro" id="IPR027417">
    <property type="entry name" value="P-loop_NTPase"/>
</dbReference>
<keyword evidence="1" id="KW-0472">Membrane</keyword>
<keyword evidence="1" id="KW-1133">Transmembrane helix</keyword>
<dbReference type="RefSeq" id="XP_025470647.1">
    <property type="nucleotide sequence ID" value="XM_025606832.1"/>
</dbReference>
<dbReference type="STRING" id="1450535.A0A317X5K2"/>
<dbReference type="OrthoDB" id="10552824at2759"/>
<organism evidence="2 3">
    <name type="scientific">Aspergillus sclerotioniger CBS 115572</name>
    <dbReference type="NCBI Taxonomy" id="1450535"/>
    <lineage>
        <taxon>Eukaryota</taxon>
        <taxon>Fungi</taxon>
        <taxon>Dikarya</taxon>
        <taxon>Ascomycota</taxon>
        <taxon>Pezizomycotina</taxon>
        <taxon>Eurotiomycetes</taxon>
        <taxon>Eurotiomycetidae</taxon>
        <taxon>Eurotiales</taxon>
        <taxon>Aspergillaceae</taxon>
        <taxon>Aspergillus</taxon>
        <taxon>Aspergillus subgen. Circumdati</taxon>
    </lineage>
</organism>
<sequence length="297" mass="33374">MVGREAIVKDTGGLIRFHPRYSFSDLEEAATVLAYGSFLEWKREKESHDHIQKYDHLVAFVTIGLNGITALVDLNPRLREEEENFRIKEISVAQLTFVPPTAEKKGSWKCTAILMSNVFNIPYGSGCIFYIHKKDQERFRPFSTALGERPKFIRVTMSMSISESGAKRQVDAINRLCGVVHDNELGYLNKWRPLLLNQHSGVRKVNDLATEHGLKPDTVTSAIDHIVSHGSLDWSEDKRECLRNCASFPGRAILIQGFPGAGKTFLIVGMSSVYLSLGIQVLSRLLATMRPMRSVPL</sequence>
<gene>
    <name evidence="2" type="ORF">BO94DRAFT_312272</name>
</gene>
<feature type="transmembrane region" description="Helical" evidence="1">
    <location>
        <begin position="265"/>
        <end position="287"/>
    </location>
</feature>
<evidence type="ECO:0000313" key="2">
    <source>
        <dbReference type="EMBL" id="PWY93886.1"/>
    </source>
</evidence>
<protein>
    <recommendedName>
        <fullName evidence="4">DNA2/NAM7 helicase helicase domain-containing protein</fullName>
    </recommendedName>
</protein>
<dbReference type="AlphaFoldDB" id="A0A317X5K2"/>
<dbReference type="EMBL" id="MSFK01000005">
    <property type="protein sequence ID" value="PWY93886.1"/>
    <property type="molecule type" value="Genomic_DNA"/>
</dbReference>
<evidence type="ECO:0008006" key="4">
    <source>
        <dbReference type="Google" id="ProtNLM"/>
    </source>
</evidence>
<evidence type="ECO:0000256" key="1">
    <source>
        <dbReference type="SAM" id="Phobius"/>
    </source>
</evidence>
<comment type="caution">
    <text evidence="2">The sequence shown here is derived from an EMBL/GenBank/DDBJ whole genome shotgun (WGS) entry which is preliminary data.</text>
</comment>
<dbReference type="Proteomes" id="UP000246702">
    <property type="component" value="Unassembled WGS sequence"/>
</dbReference>
<evidence type="ECO:0000313" key="3">
    <source>
        <dbReference type="Proteomes" id="UP000246702"/>
    </source>
</evidence>
<proteinExistence type="predicted"/>
<dbReference type="GeneID" id="37108975"/>
<keyword evidence="1" id="KW-0812">Transmembrane</keyword>
<keyword evidence="3" id="KW-1185">Reference proteome</keyword>
<name>A0A317X5K2_9EURO</name>
<accession>A0A317X5K2</accession>
<reference evidence="2 3" key="1">
    <citation type="submission" date="2016-12" db="EMBL/GenBank/DDBJ databases">
        <title>The genomes of Aspergillus section Nigri reveals drivers in fungal speciation.</title>
        <authorList>
            <consortium name="DOE Joint Genome Institute"/>
            <person name="Vesth T.C."/>
            <person name="Nybo J."/>
            <person name="Theobald S."/>
            <person name="Brandl J."/>
            <person name="Frisvad J.C."/>
            <person name="Nielsen K.F."/>
            <person name="Lyhne E.K."/>
            <person name="Kogle M.E."/>
            <person name="Kuo A."/>
            <person name="Riley R."/>
            <person name="Clum A."/>
            <person name="Nolan M."/>
            <person name="Lipzen A."/>
            <person name="Salamov A."/>
            <person name="Henrissat B."/>
            <person name="Wiebenga A."/>
            <person name="De Vries R.P."/>
            <person name="Grigoriev I.V."/>
            <person name="Mortensen U.H."/>
            <person name="Andersen M.R."/>
            <person name="Baker S.E."/>
        </authorList>
    </citation>
    <scope>NUCLEOTIDE SEQUENCE [LARGE SCALE GENOMIC DNA]</scope>
    <source>
        <strain evidence="2 3">CBS 115572</strain>
    </source>
</reference>
<dbReference type="SUPFAM" id="SSF52540">
    <property type="entry name" value="P-loop containing nucleoside triphosphate hydrolases"/>
    <property type="match status" value="1"/>
</dbReference>